<dbReference type="PROSITE" id="PS51257">
    <property type="entry name" value="PROKAR_LIPOPROTEIN"/>
    <property type="match status" value="1"/>
</dbReference>
<keyword evidence="4" id="KW-0676">Redox-active center</keyword>
<dbReference type="InterPro" id="IPR000866">
    <property type="entry name" value="AhpC/TSA"/>
</dbReference>
<accession>A0AAP1REA8</accession>
<feature type="domain" description="Thioredoxin" evidence="5">
    <location>
        <begin position="317"/>
        <end position="465"/>
    </location>
</feature>
<evidence type="ECO:0000313" key="6">
    <source>
        <dbReference type="EMBL" id="MBE7694665.1"/>
    </source>
</evidence>
<keyword evidence="2" id="KW-0201">Cytochrome c-type biogenesis</keyword>
<evidence type="ECO:0000256" key="1">
    <source>
        <dbReference type="ARBA" id="ARBA00004196"/>
    </source>
</evidence>
<dbReference type="Proteomes" id="UP000806077">
    <property type="component" value="Unassembled WGS sequence"/>
</dbReference>
<dbReference type="RefSeq" id="WP_101914617.1">
    <property type="nucleotide sequence ID" value="NZ_JAFMUA010000002.1"/>
</dbReference>
<dbReference type="GO" id="GO:0030313">
    <property type="term" value="C:cell envelope"/>
    <property type="evidence" value="ECO:0007669"/>
    <property type="project" value="UniProtKB-SubCell"/>
</dbReference>
<dbReference type="AlphaFoldDB" id="A0AAP1REA8"/>
<evidence type="ECO:0000256" key="3">
    <source>
        <dbReference type="ARBA" id="ARBA00023157"/>
    </source>
</evidence>
<organism evidence="6 7">
    <name type="scientific">Tenacibaculum finnmarkense genomovar finnmarkense</name>
    <dbReference type="NCBI Taxonomy" id="1458503"/>
    <lineage>
        <taxon>Bacteria</taxon>
        <taxon>Pseudomonadati</taxon>
        <taxon>Bacteroidota</taxon>
        <taxon>Flavobacteriia</taxon>
        <taxon>Flavobacteriales</taxon>
        <taxon>Flavobacteriaceae</taxon>
        <taxon>Tenacibaculum</taxon>
        <taxon>Tenacibaculum finnmarkense</taxon>
    </lineage>
</organism>
<evidence type="ECO:0000256" key="2">
    <source>
        <dbReference type="ARBA" id="ARBA00022748"/>
    </source>
</evidence>
<dbReference type="InterPro" id="IPR050553">
    <property type="entry name" value="Thioredoxin_ResA/DsbE_sf"/>
</dbReference>
<dbReference type="SUPFAM" id="SSF52833">
    <property type="entry name" value="Thioredoxin-like"/>
    <property type="match status" value="1"/>
</dbReference>
<dbReference type="PROSITE" id="PS51352">
    <property type="entry name" value="THIOREDOXIN_2"/>
    <property type="match status" value="1"/>
</dbReference>
<evidence type="ECO:0000259" key="5">
    <source>
        <dbReference type="PROSITE" id="PS51352"/>
    </source>
</evidence>
<keyword evidence="3" id="KW-1015">Disulfide bond</keyword>
<gene>
    <name evidence="6" type="ORF">F7645_04410</name>
</gene>
<evidence type="ECO:0000313" key="7">
    <source>
        <dbReference type="Proteomes" id="UP000806077"/>
    </source>
</evidence>
<dbReference type="InterPro" id="IPR013766">
    <property type="entry name" value="Thioredoxin_domain"/>
</dbReference>
<dbReference type="InterPro" id="IPR036249">
    <property type="entry name" value="Thioredoxin-like_sf"/>
</dbReference>
<protein>
    <submittedName>
        <fullName evidence="6">Redoxin domain-containing protein</fullName>
    </submittedName>
</protein>
<dbReference type="PANTHER" id="PTHR42852">
    <property type="entry name" value="THIOL:DISULFIDE INTERCHANGE PROTEIN DSBE"/>
    <property type="match status" value="1"/>
</dbReference>
<dbReference type="CDD" id="cd02966">
    <property type="entry name" value="TlpA_like_family"/>
    <property type="match status" value="1"/>
</dbReference>
<name>A0AAP1REA8_9FLAO</name>
<dbReference type="GO" id="GO:0016491">
    <property type="term" value="F:oxidoreductase activity"/>
    <property type="evidence" value="ECO:0007669"/>
    <property type="project" value="InterPro"/>
</dbReference>
<dbReference type="EMBL" id="WXXV01000003">
    <property type="protein sequence ID" value="MBE7694665.1"/>
    <property type="molecule type" value="Genomic_DNA"/>
</dbReference>
<sequence>MKKILLLALIGVSIISCKEEKPKPVKDYLVLSGKIENFKKREITLTGFNFEQKIKVNKKTGAFSDTVKIDRDNYYTLILKAKRASLNLYLNDTVDTNIIADYKNIDAVKFKGTTANINKYLAEKKIKFSEILVNANQLFSLEETDFLAKMDQYKEALITLSIANNLPTKFLKKEVKNINYEYLRNLTNYQTYYGMLSENEEFVVSPNFPDPLKNFNYSSDEDYLSSYSYRKILETQLKLLAKEKNEEGKCYYLTYLKTTQKEVNSTVAKNDLLYKNAKNGITFTPHLKEFHDKFMLYSTNEKHKKEISDTYNILKATEKGQIAPKFSNFENYNGGTTSLDDLLNKGNYLYIDVWATWCAYCKREIPLLKNLEEEYHGKKLTFVSISVDDKKQHEKWKQTIIDREMTGIQLFSGKKQNDLEWAQKFLIKGLPKFIIIAPDGTIVSPNAPAPSQGEKLTNIFDELGI</sequence>
<dbReference type="PANTHER" id="PTHR42852:SF6">
    <property type="entry name" value="THIOL:DISULFIDE INTERCHANGE PROTEIN DSBE"/>
    <property type="match status" value="1"/>
</dbReference>
<dbReference type="Pfam" id="PF00578">
    <property type="entry name" value="AhpC-TSA"/>
    <property type="match status" value="1"/>
</dbReference>
<dbReference type="GO" id="GO:0016209">
    <property type="term" value="F:antioxidant activity"/>
    <property type="evidence" value="ECO:0007669"/>
    <property type="project" value="InterPro"/>
</dbReference>
<reference evidence="6 7" key="1">
    <citation type="journal article" date="2020" name="Int. J. Syst. Evol. Microbiol.">
        <title>Tenacibaculum piscium sp. nov., isolated from skin ulcers of sea-farmed fish, and description of Tenacibaculum finnmarkense sp. nov. with subdivision into genomovars finnmarkense and ulcerans.</title>
        <authorList>
            <person name="Olsen A.B."/>
            <person name="Spilsberg B."/>
            <person name="Nilsen H.K."/>
            <person name="Lagesen K."/>
            <person name="Gulla S."/>
            <person name="Avendano-Herrera R."/>
            <person name="Irgang R."/>
            <person name="Duchaud E."/>
            <person name="Colquhoun D.J."/>
        </authorList>
    </citation>
    <scope>NUCLEOTIDE SEQUENCE [LARGE SCALE GENOMIC DNA]</scope>
    <source>
        <strain evidence="6 7">TNO037</strain>
    </source>
</reference>
<dbReference type="GO" id="GO:0017004">
    <property type="term" value="P:cytochrome complex assembly"/>
    <property type="evidence" value="ECO:0007669"/>
    <property type="project" value="UniProtKB-KW"/>
</dbReference>
<dbReference type="Gene3D" id="3.40.30.10">
    <property type="entry name" value="Glutaredoxin"/>
    <property type="match status" value="1"/>
</dbReference>
<comment type="subcellular location">
    <subcellularLocation>
        <location evidence="1">Cell envelope</location>
    </subcellularLocation>
</comment>
<comment type="caution">
    <text evidence="6">The sequence shown here is derived from an EMBL/GenBank/DDBJ whole genome shotgun (WGS) entry which is preliminary data.</text>
</comment>
<evidence type="ECO:0000256" key="4">
    <source>
        <dbReference type="ARBA" id="ARBA00023284"/>
    </source>
</evidence>
<keyword evidence="7" id="KW-1185">Reference proteome</keyword>
<proteinExistence type="predicted"/>